<dbReference type="InterPro" id="IPR016292">
    <property type="entry name" value="Epoxide_hydrolase"/>
</dbReference>
<gene>
    <name evidence="6" type="ORF">ALECFALPRED_006012</name>
</gene>
<reference evidence="6" key="1">
    <citation type="submission" date="2021-03" db="EMBL/GenBank/DDBJ databases">
        <authorList>
            <person name="Tagirdzhanova G."/>
        </authorList>
    </citation>
    <scope>NUCLEOTIDE SEQUENCE</scope>
</reference>
<feature type="domain" description="Epoxide hydrolase N-terminal" evidence="5">
    <location>
        <begin position="4"/>
        <end position="114"/>
    </location>
</feature>
<evidence type="ECO:0000256" key="4">
    <source>
        <dbReference type="PIRSR" id="PIRSR001112-1"/>
    </source>
</evidence>
<dbReference type="InterPro" id="IPR000639">
    <property type="entry name" value="Epox_hydrolase-like"/>
</dbReference>
<dbReference type="PRINTS" id="PR00412">
    <property type="entry name" value="EPOXHYDRLASE"/>
</dbReference>
<dbReference type="PIRSF" id="PIRSF001112">
    <property type="entry name" value="Epoxide_hydrolase"/>
    <property type="match status" value="1"/>
</dbReference>
<feature type="active site" description="Nucleophile" evidence="4">
    <location>
        <position position="180"/>
    </location>
</feature>
<organism evidence="6 7">
    <name type="scientific">Alectoria fallacina</name>
    <dbReference type="NCBI Taxonomy" id="1903189"/>
    <lineage>
        <taxon>Eukaryota</taxon>
        <taxon>Fungi</taxon>
        <taxon>Dikarya</taxon>
        <taxon>Ascomycota</taxon>
        <taxon>Pezizomycotina</taxon>
        <taxon>Lecanoromycetes</taxon>
        <taxon>OSLEUM clade</taxon>
        <taxon>Lecanoromycetidae</taxon>
        <taxon>Lecanorales</taxon>
        <taxon>Lecanorineae</taxon>
        <taxon>Parmeliaceae</taxon>
        <taxon>Alectoria</taxon>
    </lineage>
</organism>
<proteinExistence type="inferred from homology"/>
<keyword evidence="2" id="KW-0058">Aromatic hydrocarbons catabolism</keyword>
<evidence type="ECO:0000256" key="2">
    <source>
        <dbReference type="ARBA" id="ARBA00022797"/>
    </source>
</evidence>
<evidence type="ECO:0000256" key="1">
    <source>
        <dbReference type="ARBA" id="ARBA00010088"/>
    </source>
</evidence>
<dbReference type="OrthoDB" id="7130006at2759"/>
<dbReference type="InterPro" id="IPR010497">
    <property type="entry name" value="Epoxide_hydro_N"/>
</dbReference>
<dbReference type="GO" id="GO:0097176">
    <property type="term" value="P:epoxide metabolic process"/>
    <property type="evidence" value="ECO:0007669"/>
    <property type="project" value="TreeGrafter"/>
</dbReference>
<comment type="caution">
    <text evidence="6">The sequence shown here is derived from an EMBL/GenBank/DDBJ whole genome shotgun (WGS) entry which is preliminary data.</text>
</comment>
<keyword evidence="7" id="KW-1185">Reference proteome</keyword>
<dbReference type="InterPro" id="IPR029058">
    <property type="entry name" value="AB_hydrolase_fold"/>
</dbReference>
<dbReference type="PANTHER" id="PTHR21661:SF35">
    <property type="entry name" value="EPOXIDE HYDROLASE"/>
    <property type="match status" value="1"/>
</dbReference>
<dbReference type="EMBL" id="CAJPDR010000381">
    <property type="protein sequence ID" value="CAF9934510.1"/>
    <property type="molecule type" value="Genomic_DNA"/>
</dbReference>
<accession>A0A8H3IUU4</accession>
<protein>
    <recommendedName>
        <fullName evidence="5">Epoxide hydrolase N-terminal domain-containing protein</fullName>
    </recommendedName>
</protein>
<evidence type="ECO:0000259" key="5">
    <source>
        <dbReference type="Pfam" id="PF06441"/>
    </source>
</evidence>
<dbReference type="Gene3D" id="3.40.50.1820">
    <property type="entry name" value="alpha/beta hydrolase"/>
    <property type="match status" value="1"/>
</dbReference>
<evidence type="ECO:0000256" key="3">
    <source>
        <dbReference type="ARBA" id="ARBA00022801"/>
    </source>
</evidence>
<sequence length="409" mass="45728">MASVTPYTVAVSDDRLDRLRKKLELTEFPDELDGAAWDYGAPLADVKRLTAYWKDNFDWKKEEAEINKLPQFQTQIKVDGYETLRIHFVHQKSEGSKAIPLLFVHGWPGSFLEVVKLLPLLAKQNGSKAPAFHVVAPSLPNYGFSDGVKKRGFALKQYAETCHKLMLQLGYDQYVTQGGDWGSHITRVIGLLYPQHCKASHINYVRPAQAPAFTSSPLLALQHAITPYSKYEKAALARTDWFRQEGCGYNEIQRTKPQTLGYGLADSPVALLAWIYEKLHDWTDNYAWTDDEILTWVSIYWFSTAGGPAANTRIYYEVGHAAADFDTSAALGAYIPHVKLGLAYFPKDLSIPPKSWGRTLGPVVFESQHPDGGHFAAHERPEALVRDLNKMFGKGGGAYGVIKGKEGYS</sequence>
<dbReference type="Pfam" id="PF06441">
    <property type="entry name" value="EHN"/>
    <property type="match status" value="1"/>
</dbReference>
<evidence type="ECO:0000313" key="6">
    <source>
        <dbReference type="EMBL" id="CAF9934510.1"/>
    </source>
</evidence>
<dbReference type="Proteomes" id="UP000664203">
    <property type="component" value="Unassembled WGS sequence"/>
</dbReference>
<dbReference type="GO" id="GO:0004301">
    <property type="term" value="F:epoxide hydrolase activity"/>
    <property type="evidence" value="ECO:0007669"/>
    <property type="project" value="TreeGrafter"/>
</dbReference>
<comment type="similarity">
    <text evidence="1">Belongs to the peptidase S33 family.</text>
</comment>
<name>A0A8H3IUU4_9LECA</name>
<dbReference type="AlphaFoldDB" id="A0A8H3IUU4"/>
<feature type="active site" description="Proton donor" evidence="4">
    <location>
        <position position="374"/>
    </location>
</feature>
<evidence type="ECO:0000313" key="7">
    <source>
        <dbReference type="Proteomes" id="UP000664203"/>
    </source>
</evidence>
<keyword evidence="3" id="KW-0378">Hydrolase</keyword>
<feature type="active site" description="Proton donor" evidence="4">
    <location>
        <position position="315"/>
    </location>
</feature>
<dbReference type="SUPFAM" id="SSF53474">
    <property type="entry name" value="alpha/beta-Hydrolases"/>
    <property type="match status" value="1"/>
</dbReference>
<dbReference type="PANTHER" id="PTHR21661">
    <property type="entry name" value="EPOXIDE HYDROLASE 1-RELATED"/>
    <property type="match status" value="1"/>
</dbReference>